<evidence type="ECO:0000313" key="3">
    <source>
        <dbReference type="Proteomes" id="UP000789901"/>
    </source>
</evidence>
<organism evidence="2 3">
    <name type="scientific">Gigaspora margarita</name>
    <dbReference type="NCBI Taxonomy" id="4874"/>
    <lineage>
        <taxon>Eukaryota</taxon>
        <taxon>Fungi</taxon>
        <taxon>Fungi incertae sedis</taxon>
        <taxon>Mucoromycota</taxon>
        <taxon>Glomeromycotina</taxon>
        <taxon>Glomeromycetes</taxon>
        <taxon>Diversisporales</taxon>
        <taxon>Gigasporaceae</taxon>
        <taxon>Gigaspora</taxon>
    </lineage>
</organism>
<gene>
    <name evidence="2" type="ORF">GMARGA_LOCUS23938</name>
</gene>
<keyword evidence="3" id="KW-1185">Reference proteome</keyword>
<feature type="compositionally biased region" description="Polar residues" evidence="1">
    <location>
        <begin position="63"/>
        <end position="72"/>
    </location>
</feature>
<dbReference type="Proteomes" id="UP000789901">
    <property type="component" value="Unassembled WGS sequence"/>
</dbReference>
<feature type="region of interest" description="Disordered" evidence="1">
    <location>
        <begin position="62"/>
        <end position="94"/>
    </location>
</feature>
<dbReference type="EMBL" id="CAJVQB010024726">
    <property type="protein sequence ID" value="CAG8804796.1"/>
    <property type="molecule type" value="Genomic_DNA"/>
</dbReference>
<reference evidence="2 3" key="1">
    <citation type="submission" date="2021-06" db="EMBL/GenBank/DDBJ databases">
        <authorList>
            <person name="Kallberg Y."/>
            <person name="Tangrot J."/>
            <person name="Rosling A."/>
        </authorList>
    </citation>
    <scope>NUCLEOTIDE SEQUENCE [LARGE SCALE GENOMIC DNA]</scope>
    <source>
        <strain evidence="2 3">120-4 pot B 10/14</strain>
    </source>
</reference>
<evidence type="ECO:0000256" key="1">
    <source>
        <dbReference type="SAM" id="MobiDB-lite"/>
    </source>
</evidence>
<proteinExistence type="predicted"/>
<sequence>ATQEIARERKNCLERECYTKCISRNETLTTGPSEMFCKRKNCLAREADACCTTNETVEDAEQHQSAQRQTYAHQHEEEFAEQTEIRRKKQRNAKHKVTKAACCENYNTNDVTSLNIGQMNVLCSECKALH</sequence>
<protein>
    <submittedName>
        <fullName evidence="2">30541_t:CDS:1</fullName>
    </submittedName>
</protein>
<accession>A0ABN7VXI9</accession>
<comment type="caution">
    <text evidence="2">The sequence shown here is derived from an EMBL/GenBank/DDBJ whole genome shotgun (WGS) entry which is preliminary data.</text>
</comment>
<evidence type="ECO:0000313" key="2">
    <source>
        <dbReference type="EMBL" id="CAG8804796.1"/>
    </source>
</evidence>
<feature type="non-terminal residue" evidence="2">
    <location>
        <position position="1"/>
    </location>
</feature>
<name>A0ABN7VXI9_GIGMA</name>